<protein>
    <recommendedName>
        <fullName evidence="4">DUF3102 domain-containing protein</fullName>
    </recommendedName>
</protein>
<dbReference type="AlphaFoldDB" id="A0A5B8RXA0"/>
<dbReference type="EMBL" id="CP042344">
    <property type="protein sequence ID" value="QEA14249.1"/>
    <property type="molecule type" value="Genomic_DNA"/>
</dbReference>
<dbReference type="Proteomes" id="UP000321199">
    <property type="component" value="Chromosome"/>
</dbReference>
<dbReference type="OrthoDB" id="8895840at2"/>
<evidence type="ECO:0000256" key="1">
    <source>
        <dbReference type="SAM" id="MobiDB-lite"/>
    </source>
</evidence>
<evidence type="ECO:0000313" key="3">
    <source>
        <dbReference type="Proteomes" id="UP000321199"/>
    </source>
</evidence>
<gene>
    <name evidence="2" type="ORF">FOZ74_15095</name>
</gene>
<evidence type="ECO:0008006" key="4">
    <source>
        <dbReference type="Google" id="ProtNLM"/>
    </source>
</evidence>
<reference evidence="2 3" key="1">
    <citation type="submission" date="2019-07" db="EMBL/GenBank/DDBJ databases">
        <title>Complete genome sequence of Comamonas sp. NLF 7-7 isolated from livestock.</title>
        <authorList>
            <person name="Kim D.H."/>
            <person name="Kim J.G."/>
        </authorList>
    </citation>
    <scope>NUCLEOTIDE SEQUENCE [LARGE SCALE GENOMIC DNA]</scope>
    <source>
        <strain evidence="2 3">NLF 7-7</strain>
    </source>
</reference>
<organism evidence="2 3">
    <name type="scientific">Comamonas flocculans</name>
    <dbReference type="NCBI Taxonomy" id="2597701"/>
    <lineage>
        <taxon>Bacteria</taxon>
        <taxon>Pseudomonadati</taxon>
        <taxon>Pseudomonadota</taxon>
        <taxon>Betaproteobacteria</taxon>
        <taxon>Burkholderiales</taxon>
        <taxon>Comamonadaceae</taxon>
        <taxon>Comamonas</taxon>
    </lineage>
</organism>
<sequence length="344" mass="37499">MPSTSATRAPSDRSPTKGKNMTRGRKALAPAELHGPDFVGATPPDMAQQEADARNALAAANAKVAALARELRYEGSTDPQVLENSARDVIRRIGTGIFELGGYLLLLKEACAHGEFLPALERLGLGADAAQRYMAISKRFANTATSRHLESIGMSKLVELLPLDNEQLDELTEHGQTGELALDDVATMSVKELRAAVRQARHDTDYAAEQLQKERQRADKAEKKLRGRVPVVVPLDERIAPFHEEIGKRQSLIERAVQAHREATQALEAWWTAEVTSAEGYDPMAPAPLPRAVALVALTLQDGLNRLAQMVGVAQHEFDLAFGDDLADERQHLMQLPDAGTQDA</sequence>
<name>A0A5B8RXA0_9BURK</name>
<evidence type="ECO:0000313" key="2">
    <source>
        <dbReference type="EMBL" id="QEA14249.1"/>
    </source>
</evidence>
<accession>A0A5B8RXA0</accession>
<proteinExistence type="predicted"/>
<keyword evidence="3" id="KW-1185">Reference proteome</keyword>
<dbReference type="KEGG" id="cof:FOZ74_15095"/>
<feature type="region of interest" description="Disordered" evidence="1">
    <location>
        <begin position="1"/>
        <end position="44"/>
    </location>
</feature>